<evidence type="ECO:0000313" key="1">
    <source>
        <dbReference type="EMBL" id="KAK8855752.1"/>
    </source>
</evidence>
<accession>A0ABR2I153</accession>
<gene>
    <name evidence="1" type="ORF">PGQ11_011664</name>
</gene>
<reference evidence="1 2" key="1">
    <citation type="journal article" date="2024" name="IMA Fungus">
        <title>Apiospora arundinis, a panoply of carbohydrate-active enzymes and secondary metabolites.</title>
        <authorList>
            <person name="Sorensen T."/>
            <person name="Petersen C."/>
            <person name="Muurmann A.T."/>
            <person name="Christiansen J.V."/>
            <person name="Brundto M.L."/>
            <person name="Overgaard C.K."/>
            <person name="Boysen A.T."/>
            <person name="Wollenberg R.D."/>
            <person name="Larsen T.O."/>
            <person name="Sorensen J.L."/>
            <person name="Nielsen K.L."/>
            <person name="Sondergaard T.E."/>
        </authorList>
    </citation>
    <scope>NUCLEOTIDE SEQUENCE [LARGE SCALE GENOMIC DNA]</scope>
    <source>
        <strain evidence="1 2">AAU 773</strain>
    </source>
</reference>
<proteinExistence type="predicted"/>
<organism evidence="1 2">
    <name type="scientific">Apiospora arundinis</name>
    <dbReference type="NCBI Taxonomy" id="335852"/>
    <lineage>
        <taxon>Eukaryota</taxon>
        <taxon>Fungi</taxon>
        <taxon>Dikarya</taxon>
        <taxon>Ascomycota</taxon>
        <taxon>Pezizomycotina</taxon>
        <taxon>Sordariomycetes</taxon>
        <taxon>Xylariomycetidae</taxon>
        <taxon>Amphisphaeriales</taxon>
        <taxon>Apiosporaceae</taxon>
        <taxon>Apiospora</taxon>
    </lineage>
</organism>
<sequence>MLKPGVFETDKHKSIYFVCAENYLYDCKKQISIREGNVKMAFNPQTSQPARRCPFRGTM</sequence>
<comment type="caution">
    <text evidence="1">The sequence shown here is derived from an EMBL/GenBank/DDBJ whole genome shotgun (WGS) entry which is preliminary data.</text>
</comment>
<name>A0ABR2I153_9PEZI</name>
<evidence type="ECO:0000313" key="2">
    <source>
        <dbReference type="Proteomes" id="UP001390339"/>
    </source>
</evidence>
<dbReference type="EMBL" id="JAPCWZ010000007">
    <property type="protein sequence ID" value="KAK8855752.1"/>
    <property type="molecule type" value="Genomic_DNA"/>
</dbReference>
<protein>
    <submittedName>
        <fullName evidence="1">Uncharacterized protein</fullName>
    </submittedName>
</protein>
<dbReference type="Proteomes" id="UP001390339">
    <property type="component" value="Unassembled WGS sequence"/>
</dbReference>
<keyword evidence="2" id="KW-1185">Reference proteome</keyword>